<dbReference type="Gene3D" id="2.60.120.260">
    <property type="entry name" value="Galactose-binding domain-like"/>
    <property type="match status" value="2"/>
</dbReference>
<keyword evidence="4 11" id="KW-0328">Glycosyltransferase</keyword>
<proteinExistence type="predicted"/>
<comment type="caution">
    <text evidence="14">The sequence shown here is derived from an EMBL/GenBank/DDBJ whole genome shotgun (WGS) entry which is preliminary data.</text>
</comment>
<dbReference type="UniPathway" id="UPA00694"/>
<comment type="pathway">
    <text evidence="11">Glycan metabolism; bacterial cellulose biosynthesis.</text>
</comment>
<feature type="transmembrane region" description="Helical" evidence="11">
    <location>
        <begin position="73"/>
        <end position="90"/>
    </location>
</feature>
<dbReference type="GO" id="GO:0035438">
    <property type="term" value="F:cyclic-di-GMP binding"/>
    <property type="evidence" value="ECO:0007669"/>
    <property type="project" value="InterPro"/>
</dbReference>
<evidence type="ECO:0000256" key="11">
    <source>
        <dbReference type="RuleBase" id="RU365020"/>
    </source>
</evidence>
<comment type="catalytic activity">
    <reaction evidence="10 11">
        <text>[(1-&gt;4)-beta-D-glucosyl](n) + UDP-alpha-D-glucose = [(1-&gt;4)-beta-D-glucosyl](n+1) + UDP + H(+)</text>
        <dbReference type="Rhea" id="RHEA:19929"/>
        <dbReference type="Rhea" id="RHEA-COMP:10033"/>
        <dbReference type="Rhea" id="RHEA-COMP:10034"/>
        <dbReference type="ChEBI" id="CHEBI:15378"/>
        <dbReference type="ChEBI" id="CHEBI:18246"/>
        <dbReference type="ChEBI" id="CHEBI:58223"/>
        <dbReference type="ChEBI" id="CHEBI:58885"/>
        <dbReference type="EC" id="2.4.1.12"/>
    </reaction>
</comment>
<dbReference type="Pfam" id="PF07238">
    <property type="entry name" value="PilZ"/>
    <property type="match status" value="1"/>
</dbReference>
<dbReference type="Proteomes" id="UP000325255">
    <property type="component" value="Unassembled WGS sequence"/>
</dbReference>
<keyword evidence="8 11" id="KW-1133">Transmembrane helix</keyword>
<evidence type="ECO:0000256" key="1">
    <source>
        <dbReference type="ARBA" id="ARBA00004429"/>
    </source>
</evidence>
<dbReference type="InterPro" id="IPR018513">
    <property type="entry name" value="Cell_synthase_bac"/>
</dbReference>
<dbReference type="InterPro" id="IPR001173">
    <property type="entry name" value="Glyco_trans_2-like"/>
</dbReference>
<evidence type="ECO:0000256" key="5">
    <source>
        <dbReference type="ARBA" id="ARBA00022679"/>
    </source>
</evidence>
<evidence type="ECO:0000256" key="6">
    <source>
        <dbReference type="ARBA" id="ARBA00022692"/>
    </source>
</evidence>
<dbReference type="Gene3D" id="2.40.10.220">
    <property type="entry name" value="predicted glycosyltransferase like domains"/>
    <property type="match status" value="1"/>
</dbReference>
<dbReference type="InterPro" id="IPR005150">
    <property type="entry name" value="Cellulose_synth"/>
</dbReference>
<gene>
    <name evidence="14" type="primary">bcsA</name>
    <name evidence="14" type="ORF">F1189_00815</name>
</gene>
<feature type="transmembrane region" description="Helical" evidence="11">
    <location>
        <begin position="1477"/>
        <end position="1498"/>
    </location>
</feature>
<keyword evidence="2 11" id="KW-1003">Cell membrane</keyword>
<dbReference type="PANTHER" id="PTHR43867:SF2">
    <property type="entry name" value="CELLULOSE SYNTHASE CATALYTIC SUBUNIT A [UDP-FORMING]"/>
    <property type="match status" value="1"/>
</dbReference>
<feature type="domain" description="Glycosyltransferase 2-like" evidence="12">
    <location>
        <begin position="149"/>
        <end position="318"/>
    </location>
</feature>
<comment type="cofactor">
    <cofactor evidence="11">
        <name>Mg(2+)</name>
        <dbReference type="ChEBI" id="CHEBI:18420"/>
    </cofactor>
</comment>
<dbReference type="GO" id="GO:0016760">
    <property type="term" value="F:cellulose synthase (UDP-forming) activity"/>
    <property type="evidence" value="ECO:0007669"/>
    <property type="project" value="UniProtKB-EC"/>
</dbReference>
<dbReference type="GO" id="GO:0006011">
    <property type="term" value="P:UDP-alpha-D-glucose metabolic process"/>
    <property type="evidence" value="ECO:0007669"/>
    <property type="project" value="InterPro"/>
</dbReference>
<evidence type="ECO:0000256" key="9">
    <source>
        <dbReference type="ARBA" id="ARBA00023136"/>
    </source>
</evidence>
<keyword evidence="11" id="KW-0973">c-di-GMP</keyword>
<evidence type="ECO:0000313" key="15">
    <source>
        <dbReference type="Proteomes" id="UP000325255"/>
    </source>
</evidence>
<keyword evidence="6 11" id="KW-0812">Transmembrane</keyword>
<dbReference type="SUPFAM" id="SSF53448">
    <property type="entry name" value="Nucleotide-diphospho-sugar transferases"/>
    <property type="match status" value="1"/>
</dbReference>
<dbReference type="InterPro" id="IPR009875">
    <property type="entry name" value="PilZ_domain"/>
</dbReference>
<evidence type="ECO:0000313" key="14">
    <source>
        <dbReference type="EMBL" id="KAA5614702.1"/>
    </source>
</evidence>
<keyword evidence="3 11" id="KW-0997">Cell inner membrane</keyword>
<dbReference type="InterPro" id="IPR029044">
    <property type="entry name" value="Nucleotide-diphossugar_trans"/>
</dbReference>
<dbReference type="PANTHER" id="PTHR43867">
    <property type="entry name" value="CELLULOSE SYNTHASE CATALYTIC SUBUNIT A [UDP-FORMING]"/>
    <property type="match status" value="1"/>
</dbReference>
<keyword evidence="5 11" id="KW-0808">Transferase</keyword>
<keyword evidence="9 11" id="KW-0472">Membrane</keyword>
<dbReference type="Gene3D" id="3.90.550.10">
    <property type="entry name" value="Spore Coat Polysaccharide Biosynthesis Protein SpsA, Chain A"/>
    <property type="match status" value="1"/>
</dbReference>
<evidence type="ECO:0000256" key="3">
    <source>
        <dbReference type="ARBA" id="ARBA00022519"/>
    </source>
</evidence>
<feature type="transmembrane region" description="Helical" evidence="11">
    <location>
        <begin position="21"/>
        <end position="43"/>
    </location>
</feature>
<feature type="transmembrane region" description="Helical" evidence="11">
    <location>
        <begin position="459"/>
        <end position="478"/>
    </location>
</feature>
<dbReference type="GO" id="GO:0005886">
    <property type="term" value="C:plasma membrane"/>
    <property type="evidence" value="ECO:0007669"/>
    <property type="project" value="UniProtKB-SubCell"/>
</dbReference>
<keyword evidence="7 11" id="KW-0135">Cellulose biosynthesis</keyword>
<evidence type="ECO:0000256" key="7">
    <source>
        <dbReference type="ARBA" id="ARBA00022916"/>
    </source>
</evidence>
<feature type="domain" description="PilZ" evidence="13">
    <location>
        <begin position="568"/>
        <end position="664"/>
    </location>
</feature>
<protein>
    <recommendedName>
        <fullName evidence="11">Cellulose synthase catalytic subunit [UDP-forming]</fullName>
        <ecNumber evidence="11">2.4.1.12</ecNumber>
    </recommendedName>
</protein>
<feature type="transmembrane region" description="Helical" evidence="11">
    <location>
        <begin position="417"/>
        <end position="439"/>
    </location>
</feature>
<evidence type="ECO:0000256" key="8">
    <source>
        <dbReference type="ARBA" id="ARBA00022989"/>
    </source>
</evidence>
<feature type="transmembrane region" description="Helical" evidence="11">
    <location>
        <begin position="537"/>
        <end position="562"/>
    </location>
</feature>
<evidence type="ECO:0000256" key="4">
    <source>
        <dbReference type="ARBA" id="ARBA00022676"/>
    </source>
</evidence>
<feature type="transmembrane region" description="Helical" evidence="11">
    <location>
        <begin position="512"/>
        <end position="531"/>
    </location>
</feature>
<comment type="function">
    <text evidence="11">Catalytic subunit of cellulose synthase. It polymerizes uridine 5'-diphosphate glucose to cellulose.</text>
</comment>
<dbReference type="GO" id="GO:0030244">
    <property type="term" value="P:cellulose biosynthetic process"/>
    <property type="evidence" value="ECO:0007669"/>
    <property type="project" value="UniProtKB-KW"/>
</dbReference>
<name>A0A5M6J285_9PROT</name>
<accession>A0A5M6J285</accession>
<organism evidence="14 15">
    <name type="scientific">Rhodovastum atsumiense</name>
    <dbReference type="NCBI Taxonomy" id="504468"/>
    <lineage>
        <taxon>Bacteria</taxon>
        <taxon>Pseudomonadati</taxon>
        <taxon>Pseudomonadota</taxon>
        <taxon>Alphaproteobacteria</taxon>
        <taxon>Acetobacterales</taxon>
        <taxon>Acetobacteraceae</taxon>
        <taxon>Rhodovastum</taxon>
    </lineage>
</organism>
<feature type="transmembrane region" description="Helical" evidence="11">
    <location>
        <begin position="102"/>
        <end position="123"/>
    </location>
</feature>
<dbReference type="CDD" id="cd06421">
    <property type="entry name" value="CESA_CelA_like"/>
    <property type="match status" value="1"/>
</dbReference>
<dbReference type="InterPro" id="IPR050321">
    <property type="entry name" value="Glycosyltr_2/OpgH_subfam"/>
</dbReference>
<evidence type="ECO:0000256" key="10">
    <source>
        <dbReference type="ARBA" id="ARBA00048682"/>
    </source>
</evidence>
<dbReference type="Pfam" id="PF00535">
    <property type="entry name" value="Glycos_transf_2"/>
    <property type="match status" value="1"/>
</dbReference>
<dbReference type="Pfam" id="PF03552">
    <property type="entry name" value="Cellulose_synt"/>
    <property type="match status" value="1"/>
</dbReference>
<evidence type="ECO:0000256" key="2">
    <source>
        <dbReference type="ARBA" id="ARBA00022475"/>
    </source>
</evidence>
<reference evidence="14 15" key="1">
    <citation type="submission" date="2019-09" db="EMBL/GenBank/DDBJ databases">
        <title>Genome sequence of Rhodovastum atsumiense, a diverse member of the Acetobacteraceae family of non-sulfur purple photosynthetic bacteria.</title>
        <authorList>
            <person name="Meyer T."/>
            <person name="Kyndt J."/>
        </authorList>
    </citation>
    <scope>NUCLEOTIDE SEQUENCE [LARGE SCALE GENOMIC DNA]</scope>
    <source>
        <strain evidence="14 15">DSM 21279</strain>
    </source>
</reference>
<dbReference type="PRINTS" id="PR01439">
    <property type="entry name" value="CELLSNTHASEA"/>
</dbReference>
<dbReference type="InterPro" id="IPR003919">
    <property type="entry name" value="Cell_synth_A"/>
</dbReference>
<dbReference type="RefSeq" id="WP_150038498.1">
    <property type="nucleotide sequence ID" value="NZ_OW485601.1"/>
</dbReference>
<dbReference type="EC" id="2.4.1.12" evidence="11"/>
<dbReference type="Pfam" id="PF03170">
    <property type="entry name" value="BcsB"/>
    <property type="match status" value="1"/>
</dbReference>
<dbReference type="EMBL" id="VWPK01000001">
    <property type="protein sequence ID" value="KAA5614702.1"/>
    <property type="molecule type" value="Genomic_DNA"/>
</dbReference>
<comment type="subcellular location">
    <subcellularLocation>
        <location evidence="1">Cell inner membrane</location>
        <topology evidence="1">Multi-pass membrane protein</topology>
    </subcellularLocation>
</comment>
<evidence type="ECO:0000259" key="13">
    <source>
        <dbReference type="Pfam" id="PF07238"/>
    </source>
</evidence>
<keyword evidence="15" id="KW-1185">Reference proteome</keyword>
<sequence length="1510" mass="163115">MTPAPERPILAGGGRVSWPEWVMLGLLGPVGLVLLWTTATVALDPEHQAALAGGTMLLFLLCNRVAGRPMTLFLMVLSAAMSLRYILWRFTETLEFTTTLQWLLGAGLATAELYAILVLALGYMQMIWPLERKPVPLPDDPAQWPTVDVYIPTYNEDLSVVRATVLAAMNMDWPREKMQVWILDDGRRRDFRDFAEECGCGYIIRPDNSHAKAGNLNHAMRLTDGAFIAIFDCDHVPTRAFLQLTMGWMLRDPGLALIQTPHYFYSPDPFQRNLAAGTRVPAESNLFYGIIQDGNDFWDATFFCGSCAVMRRAALDSVGGVAVETVTEDAHTALKMHRRGWRSAYLRIPLAAGLATERLILHIGQRMRWARGNLQILRIDNPLFGPGLSLGQRLCYFSATIHWLFALPRLVFLTAPLAFLLLGQSIIAASPLAIVAYALPHIFHSVATSARIQGRWRHSYWSEIYETVLALFLVRVTLQTLLSPRKGKFNVTDKGGLLGSGYFDMRAVYPNLLLALVLAAGLARGLWGLLFGHPDTLAFQALLLNSIWVSFSLVVVMAALAVGRETRQIRRNARVRARLPVTLLLPDGRAAQGHSYNLSLSGGAMRMDMVDDVPAGTPVDLEFSVGAERILIPATAQRWDNQTLQVFWRIDDIAVESRIVQVVFGRADAWLEWDRYEKDRPLLSLWRVLVSIRGLFRPRGQFLAPSDPPPPPPALARSGAGGTLSRQSYMLPPRGRPALRRAITVALLVALPSVARAQPQPPVTAPVIRPYAAPVPALPSPFPAAPPPVAATALPPLGPDMRRVVLSLHDLGVEQPMMMRGTSALQGVLFGIRGDEVVTDARLSLAGATSPALVPEQSAITVTLNEQYVGTIQPDRDRPQFGPVEMVVNPVFFQDRNRLNFRFAGRTAAPCDDPLSGLLWAIVSDRATLTLTLARLPAQRDLARLPLPFFDRNLRTKLVLPFVVAEGASNETLQAAAIVASWLGVLADYRGTSFPVGTEAPAEGNAILVTTPRDANGQGGGLALPPLNGPTLALLPNPNDPLGTLLVVAGRTGAETMAAASALALGGPFLGGSIATVQPPATAPRLPFDAPRWLPTDRPVRFGELVEATELQGTGYAPGTFRVPFRVPPDLYTWRRRPFRADIAFRAPPGPVVDLAVSRLDVSINGLYLRSFPLASRAGPWDWGLRQLGFGVPQLGGIAAIPPWMVFGSNQLELSFDARPLRRGECVAIPDELRLAVDADSTLDLSNAYHFASLPDLAAFAGAGFPFTRMADLAETVVILPDQPGTVEVSAFLGLMGRMGTVTGLPALRLSVLRPAGAAAVAGKDVLMLGTLSHMAAAAGMLQASPFRLDGGSLQVTLPDALPGLRRLFGDPTGDARRAAATALATPLGSGKAVMLGAAAPAGGGRSLVALLAGEPQGVDAMVQALADPRMLAGIQGDLSLLSAGQVTSWRAGPGYTVGELPPWLWPDWLLRDSPAWLLGLTLAAAAVLSFVLLRVLLWSAARRLRRRAG</sequence>
<dbReference type="NCBIfam" id="TIGR03030">
    <property type="entry name" value="CelA"/>
    <property type="match status" value="1"/>
</dbReference>
<evidence type="ECO:0000259" key="12">
    <source>
        <dbReference type="Pfam" id="PF00535"/>
    </source>
</evidence>
<dbReference type="OrthoDB" id="9806824at2"/>